<dbReference type="InterPro" id="IPR019734">
    <property type="entry name" value="TPR_rpt"/>
</dbReference>
<dbReference type="Pfam" id="PF13181">
    <property type="entry name" value="TPR_8"/>
    <property type="match status" value="1"/>
</dbReference>
<evidence type="ECO:0000256" key="4">
    <source>
        <dbReference type="ARBA" id="ARBA00022679"/>
    </source>
</evidence>
<evidence type="ECO:0000256" key="5">
    <source>
        <dbReference type="ARBA" id="ARBA00022741"/>
    </source>
</evidence>
<evidence type="ECO:0000256" key="3">
    <source>
        <dbReference type="ARBA" id="ARBA00022553"/>
    </source>
</evidence>
<evidence type="ECO:0000256" key="9">
    <source>
        <dbReference type="SAM" id="Phobius"/>
    </source>
</evidence>
<dbReference type="InterPro" id="IPR005467">
    <property type="entry name" value="His_kinase_dom"/>
</dbReference>
<keyword evidence="3" id="KW-0597">Phosphoprotein</keyword>
<feature type="repeat" description="TPR" evidence="8">
    <location>
        <begin position="165"/>
        <end position="198"/>
    </location>
</feature>
<evidence type="ECO:0000259" key="10">
    <source>
        <dbReference type="PROSITE" id="PS50109"/>
    </source>
</evidence>
<dbReference type="EC" id="2.7.13.3" evidence="2"/>
<feature type="transmembrane region" description="Helical" evidence="9">
    <location>
        <begin position="360"/>
        <end position="380"/>
    </location>
</feature>
<protein>
    <recommendedName>
        <fullName evidence="2">histidine kinase</fullName>
        <ecNumber evidence="2">2.7.13.3</ecNumber>
    </recommendedName>
</protein>
<dbReference type="GO" id="GO:0004673">
    <property type="term" value="F:protein histidine kinase activity"/>
    <property type="evidence" value="ECO:0007669"/>
    <property type="project" value="UniProtKB-EC"/>
</dbReference>
<keyword evidence="9" id="KW-0472">Membrane</keyword>
<gene>
    <name evidence="11" type="ORF">DFO77_101204</name>
</gene>
<dbReference type="PANTHER" id="PTHR41523">
    <property type="entry name" value="TWO-COMPONENT SYSTEM SENSOR PROTEIN"/>
    <property type="match status" value="1"/>
</dbReference>
<feature type="domain" description="Histidine kinase" evidence="10">
    <location>
        <begin position="411"/>
        <end position="600"/>
    </location>
</feature>
<dbReference type="PANTHER" id="PTHR41523:SF8">
    <property type="entry name" value="ETHYLENE RESPONSE SENSOR PROTEIN"/>
    <property type="match status" value="1"/>
</dbReference>
<keyword evidence="5" id="KW-0547">Nucleotide-binding</keyword>
<dbReference type="Pfam" id="PF13424">
    <property type="entry name" value="TPR_12"/>
    <property type="match status" value="1"/>
</dbReference>
<dbReference type="AlphaFoldDB" id="A0A368VIF5"/>
<comment type="caution">
    <text evidence="11">The sequence shown here is derived from an EMBL/GenBank/DDBJ whole genome shotgun (WGS) entry which is preliminary data.</text>
</comment>
<sequence>MRQILVLLCVYLFFLQLPLEAQEEVKKKEVDSLRNLLSSTKNDSIRIRLFLKISSLHRGEPVEALNACRNALNIARGKELGLLEGLIWENISLAYRDLGNYSEAIESSFRALRIYDELNLPEKTASLELQIGSHFTAENNYPKAITYISQALNTFQQRKDTANVVLAMINLGETYRLAGNADSAAILFQECLELNQKLDNDNIEIVKGYARGNLGMVYATQNKEEEAIELLKSAMEILGEMGDYYSTSVYQSELAQIYIRQGQKARGEGLLHDALQTAEREKLKEQIRDISKDLSLFYEQTGRYHDALELRKQYEVYHDSLVNIENVRKTEQLESQYWLDRKDADIRILEVENQSKRRTVIILSFGAAVLLILLSILYRLQILRKRAYKKVAEQKDIIEKREKEKALLLKELNHRVKNNLQMVSSMFSLQAAQFKGEPAADALVASRRRIDALMLIHQKLYREDVDTHIRLADYIKELVDNLVYGFGKEVDLHLDLSTAKLYIDLAIPLGIIINELLTNSLKYASGESKLRIDVALKEENDKLRLIIADNGPGIPEGFDFRKSRSLGMKLVHSLIRQLQGELTQTNDHGCRWELSMSSDKLQN</sequence>
<comment type="catalytic activity">
    <reaction evidence="1">
        <text>ATP + protein L-histidine = ADP + protein N-phospho-L-histidine.</text>
        <dbReference type="EC" id="2.7.13.3"/>
    </reaction>
</comment>
<dbReference type="Pfam" id="PF07568">
    <property type="entry name" value="HisKA_2"/>
    <property type="match status" value="1"/>
</dbReference>
<dbReference type="InterPro" id="IPR011495">
    <property type="entry name" value="Sig_transdc_His_kin_sub2_dim/P"/>
</dbReference>
<evidence type="ECO:0000256" key="6">
    <source>
        <dbReference type="ARBA" id="ARBA00022777"/>
    </source>
</evidence>
<evidence type="ECO:0000256" key="1">
    <source>
        <dbReference type="ARBA" id="ARBA00000085"/>
    </source>
</evidence>
<proteinExistence type="predicted"/>
<evidence type="ECO:0000256" key="7">
    <source>
        <dbReference type="ARBA" id="ARBA00022840"/>
    </source>
</evidence>
<dbReference type="SUPFAM" id="SSF48452">
    <property type="entry name" value="TPR-like"/>
    <property type="match status" value="2"/>
</dbReference>
<dbReference type="Pfam" id="PF02518">
    <property type="entry name" value="HATPase_c"/>
    <property type="match status" value="1"/>
</dbReference>
<evidence type="ECO:0000313" key="12">
    <source>
        <dbReference type="Proteomes" id="UP000252733"/>
    </source>
</evidence>
<keyword evidence="4" id="KW-0808">Transferase</keyword>
<organism evidence="11 12">
    <name type="scientific">Marinilabilia salmonicolor</name>
    <dbReference type="NCBI Taxonomy" id="989"/>
    <lineage>
        <taxon>Bacteria</taxon>
        <taxon>Pseudomonadati</taxon>
        <taxon>Bacteroidota</taxon>
        <taxon>Bacteroidia</taxon>
        <taxon>Marinilabiliales</taxon>
        <taxon>Marinilabiliaceae</taxon>
        <taxon>Marinilabilia</taxon>
    </lineage>
</organism>
<dbReference type="Proteomes" id="UP000252733">
    <property type="component" value="Unassembled WGS sequence"/>
</dbReference>
<reference evidence="11 12" key="1">
    <citation type="submission" date="2018-07" db="EMBL/GenBank/DDBJ databases">
        <title>Freshwater and sediment microbial communities from various areas in North America, analyzing microbe dynamics in response to fracking.</title>
        <authorList>
            <person name="Lamendella R."/>
        </authorList>
    </citation>
    <scope>NUCLEOTIDE SEQUENCE [LARGE SCALE GENOMIC DNA]</scope>
    <source>
        <strain evidence="11 12">160A</strain>
    </source>
</reference>
<keyword evidence="9" id="KW-0812">Transmembrane</keyword>
<dbReference type="SMART" id="SM00028">
    <property type="entry name" value="TPR"/>
    <property type="match status" value="6"/>
</dbReference>
<evidence type="ECO:0000256" key="2">
    <source>
        <dbReference type="ARBA" id="ARBA00012438"/>
    </source>
</evidence>
<dbReference type="GO" id="GO:0005524">
    <property type="term" value="F:ATP binding"/>
    <property type="evidence" value="ECO:0007669"/>
    <property type="project" value="UniProtKB-KW"/>
</dbReference>
<dbReference type="Gene3D" id="3.30.565.10">
    <property type="entry name" value="Histidine kinase-like ATPase, C-terminal domain"/>
    <property type="match status" value="1"/>
</dbReference>
<keyword evidence="6 11" id="KW-0418">Kinase</keyword>
<evidence type="ECO:0000313" key="11">
    <source>
        <dbReference type="EMBL" id="RCW39434.1"/>
    </source>
</evidence>
<dbReference type="PROSITE" id="PS50109">
    <property type="entry name" value="HIS_KIN"/>
    <property type="match status" value="1"/>
</dbReference>
<accession>A0A368VIF5</accession>
<dbReference type="InterPro" id="IPR036890">
    <property type="entry name" value="HATPase_C_sf"/>
</dbReference>
<keyword evidence="8" id="KW-0802">TPR repeat</keyword>
<dbReference type="EMBL" id="QPIZ01000001">
    <property type="protein sequence ID" value="RCW39434.1"/>
    <property type="molecule type" value="Genomic_DNA"/>
</dbReference>
<dbReference type="PROSITE" id="PS50005">
    <property type="entry name" value="TPR"/>
    <property type="match status" value="1"/>
</dbReference>
<keyword evidence="7" id="KW-0067">ATP-binding</keyword>
<name>A0A368VIF5_9BACT</name>
<dbReference type="InterPro" id="IPR011990">
    <property type="entry name" value="TPR-like_helical_dom_sf"/>
</dbReference>
<dbReference type="SMART" id="SM00387">
    <property type="entry name" value="HATPase_c"/>
    <property type="match status" value="1"/>
</dbReference>
<dbReference type="Pfam" id="PF13374">
    <property type="entry name" value="TPR_10"/>
    <property type="match status" value="1"/>
</dbReference>
<dbReference type="RefSeq" id="WP_114436153.1">
    <property type="nucleotide sequence ID" value="NZ_QPIZ01000001.1"/>
</dbReference>
<dbReference type="Gene3D" id="3.30.450.20">
    <property type="entry name" value="PAS domain"/>
    <property type="match status" value="1"/>
</dbReference>
<dbReference type="Gene3D" id="1.25.40.10">
    <property type="entry name" value="Tetratricopeptide repeat domain"/>
    <property type="match status" value="2"/>
</dbReference>
<keyword evidence="9" id="KW-1133">Transmembrane helix</keyword>
<dbReference type="InterPro" id="IPR003594">
    <property type="entry name" value="HATPase_dom"/>
</dbReference>
<evidence type="ECO:0000256" key="8">
    <source>
        <dbReference type="PROSITE-ProRule" id="PRU00339"/>
    </source>
</evidence>
<dbReference type="SUPFAM" id="SSF55874">
    <property type="entry name" value="ATPase domain of HSP90 chaperone/DNA topoisomerase II/histidine kinase"/>
    <property type="match status" value="1"/>
</dbReference>
<keyword evidence="12" id="KW-1185">Reference proteome</keyword>